<evidence type="ECO:0000313" key="2">
    <source>
        <dbReference type="Proteomes" id="UP000198781"/>
    </source>
</evidence>
<sequence length="259" mass="27256">MPSPSLRVATPPPQAWGAGAHRIVPHGGVGVRLRLVSMVQPPIFLDDGFPRSSGLWVSSNLLLPGCESALTQRHMALQGLLVRLETLAGEEGRSLNRALRLLSDNQLSQVHANSADFERLRLPCATAGGGAGDAAHADAAIACIDEEREWLLVDAQQGFQPGSVAPSPALIASLVRLAEVPAHARRKLVDAGDPAGNIESAKPLVLEAARALAQQGLGDTKVQLSAQAIALADQLSPAHLIQWLLTDAALPFRDKALPI</sequence>
<name>A0A1G6Z7L1_9BURK</name>
<dbReference type="Proteomes" id="UP000198781">
    <property type="component" value="Unassembled WGS sequence"/>
</dbReference>
<proteinExistence type="predicted"/>
<dbReference type="AlphaFoldDB" id="A0A1G6Z7L1"/>
<protein>
    <submittedName>
        <fullName evidence="1">Uncharacterized protein</fullName>
    </submittedName>
</protein>
<reference evidence="1 2" key="1">
    <citation type="submission" date="2016-10" db="EMBL/GenBank/DDBJ databases">
        <authorList>
            <person name="de Groot N.N."/>
        </authorList>
    </citation>
    <scope>NUCLEOTIDE SEQUENCE [LARGE SCALE GENOMIC DNA]</scope>
    <source>
        <strain evidence="1 2">DSM 16619</strain>
    </source>
</reference>
<evidence type="ECO:0000313" key="1">
    <source>
        <dbReference type="EMBL" id="SDD98263.1"/>
    </source>
</evidence>
<organism evidence="1 2">
    <name type="scientific">Paracidovorax valerianellae</name>
    <dbReference type="NCBI Taxonomy" id="187868"/>
    <lineage>
        <taxon>Bacteria</taxon>
        <taxon>Pseudomonadati</taxon>
        <taxon>Pseudomonadota</taxon>
        <taxon>Betaproteobacteria</taxon>
        <taxon>Burkholderiales</taxon>
        <taxon>Comamonadaceae</taxon>
        <taxon>Paracidovorax</taxon>
    </lineage>
</organism>
<dbReference type="RefSeq" id="WP_139160419.1">
    <property type="nucleotide sequence ID" value="NZ_FMZC01000011.1"/>
</dbReference>
<dbReference type="STRING" id="187868.SAMN05192589_1117"/>
<dbReference type="EMBL" id="FMZC01000011">
    <property type="protein sequence ID" value="SDD98263.1"/>
    <property type="molecule type" value="Genomic_DNA"/>
</dbReference>
<accession>A0A1G6Z7L1</accession>
<keyword evidence="2" id="KW-1185">Reference proteome</keyword>
<gene>
    <name evidence="1" type="ORF">SAMN05192589_1117</name>
</gene>
<dbReference type="OrthoDB" id="8809766at2"/>